<sequence length="270" mass="29665">MNAVADVPGLYISDIGAPGSPTLLQEHGITHVISLTNQKDRPLIPSELGIQHLHVKIEDNPLEDLLMSLEGMCAWIEAAFSCASGGHETTEARGCSGNRSKGDEIKPNSETASEVPDIVDSSAKAVCSRETRVLVHCVQGISRSGAIVVAYLMRLQSLDYDSALALAQNSRSVITPNSGFADQLRLWAQMEYSIYSRTDDNACEGLSPKLKPQYELWKSNRGILLSRGEEAKQRVMAKSMADMAAKFGQRRLQLKRKDNEDNLLTDTYKQ</sequence>
<dbReference type="Pfam" id="PF00782">
    <property type="entry name" value="DSPc"/>
    <property type="match status" value="1"/>
</dbReference>
<dbReference type="InterPro" id="IPR029021">
    <property type="entry name" value="Prot-tyrosine_phosphatase-like"/>
</dbReference>
<reference evidence="8" key="1">
    <citation type="journal article" date="2020" name="Stud. Mycol.">
        <title>101 Dothideomycetes genomes: a test case for predicting lifestyles and emergence of pathogens.</title>
        <authorList>
            <person name="Haridas S."/>
            <person name="Albert R."/>
            <person name="Binder M."/>
            <person name="Bloem J."/>
            <person name="Labutti K."/>
            <person name="Salamov A."/>
            <person name="Andreopoulos B."/>
            <person name="Baker S."/>
            <person name="Barry K."/>
            <person name="Bills G."/>
            <person name="Bluhm B."/>
            <person name="Cannon C."/>
            <person name="Castanera R."/>
            <person name="Culley D."/>
            <person name="Daum C."/>
            <person name="Ezra D."/>
            <person name="Gonzalez J."/>
            <person name="Henrissat B."/>
            <person name="Kuo A."/>
            <person name="Liang C."/>
            <person name="Lipzen A."/>
            <person name="Lutzoni F."/>
            <person name="Magnuson J."/>
            <person name="Mondo S."/>
            <person name="Nolan M."/>
            <person name="Ohm R."/>
            <person name="Pangilinan J."/>
            <person name="Park H.-J."/>
            <person name="Ramirez L."/>
            <person name="Alfaro M."/>
            <person name="Sun H."/>
            <person name="Tritt A."/>
            <person name="Yoshinaga Y."/>
            <person name="Zwiers L.-H."/>
            <person name="Turgeon B."/>
            <person name="Goodwin S."/>
            <person name="Spatafora J."/>
            <person name="Crous P."/>
            <person name="Grigoriev I."/>
        </authorList>
    </citation>
    <scope>NUCLEOTIDE SEQUENCE</scope>
    <source>
        <strain evidence="8">CBS 122368</strain>
    </source>
</reference>
<dbReference type="PROSITE" id="PS00383">
    <property type="entry name" value="TYR_PHOSPHATASE_1"/>
    <property type="match status" value="1"/>
</dbReference>
<dbReference type="PANTHER" id="PTHR45848">
    <property type="entry name" value="DUAL SPECIFICITY PROTEIN PHOSPHATASE 12 FAMILY MEMBER"/>
    <property type="match status" value="1"/>
</dbReference>
<evidence type="ECO:0000313" key="9">
    <source>
        <dbReference type="Proteomes" id="UP000800094"/>
    </source>
</evidence>
<dbReference type="InterPro" id="IPR016130">
    <property type="entry name" value="Tyr_Pase_AS"/>
</dbReference>
<dbReference type="Proteomes" id="UP000800094">
    <property type="component" value="Unassembled WGS sequence"/>
</dbReference>
<evidence type="ECO:0000256" key="5">
    <source>
        <dbReference type="SAM" id="MobiDB-lite"/>
    </source>
</evidence>
<evidence type="ECO:0000256" key="1">
    <source>
        <dbReference type="ARBA" id="ARBA00008601"/>
    </source>
</evidence>
<evidence type="ECO:0000313" key="8">
    <source>
        <dbReference type="EMBL" id="KAF2249413.1"/>
    </source>
</evidence>
<dbReference type="GO" id="GO:0004725">
    <property type="term" value="F:protein tyrosine phosphatase activity"/>
    <property type="evidence" value="ECO:0007669"/>
    <property type="project" value="UniProtKB-EC"/>
</dbReference>
<dbReference type="PANTHER" id="PTHR45848:SF4">
    <property type="entry name" value="DUAL SPECIFICITY PROTEIN PHOSPHATASE 12"/>
    <property type="match status" value="1"/>
</dbReference>
<evidence type="ECO:0000256" key="2">
    <source>
        <dbReference type="ARBA" id="ARBA00013064"/>
    </source>
</evidence>
<dbReference type="GO" id="GO:0008138">
    <property type="term" value="F:protein tyrosine/serine/threonine phosphatase activity"/>
    <property type="evidence" value="ECO:0007669"/>
    <property type="project" value="TreeGrafter"/>
</dbReference>
<dbReference type="Gene3D" id="3.90.190.10">
    <property type="entry name" value="Protein tyrosine phosphatase superfamily"/>
    <property type="match status" value="1"/>
</dbReference>
<feature type="region of interest" description="Disordered" evidence="5">
    <location>
        <begin position="86"/>
        <end position="114"/>
    </location>
</feature>
<dbReference type="GeneID" id="54579195"/>
<dbReference type="InterPro" id="IPR020422">
    <property type="entry name" value="TYR_PHOSPHATASE_DUAL_dom"/>
</dbReference>
<evidence type="ECO:0000256" key="3">
    <source>
        <dbReference type="ARBA" id="ARBA00022801"/>
    </source>
</evidence>
<keyword evidence="3" id="KW-0378">Hydrolase</keyword>
<proteinExistence type="inferred from homology"/>
<feature type="domain" description="Tyrosine specific protein phosphatases" evidence="7">
    <location>
        <begin position="113"/>
        <end position="171"/>
    </location>
</feature>
<dbReference type="RefSeq" id="XP_033684417.1">
    <property type="nucleotide sequence ID" value="XM_033825865.1"/>
</dbReference>
<evidence type="ECO:0000259" key="7">
    <source>
        <dbReference type="PROSITE" id="PS50056"/>
    </source>
</evidence>
<organism evidence="8 9">
    <name type="scientific">Trematosphaeria pertusa</name>
    <dbReference type="NCBI Taxonomy" id="390896"/>
    <lineage>
        <taxon>Eukaryota</taxon>
        <taxon>Fungi</taxon>
        <taxon>Dikarya</taxon>
        <taxon>Ascomycota</taxon>
        <taxon>Pezizomycotina</taxon>
        <taxon>Dothideomycetes</taxon>
        <taxon>Pleosporomycetidae</taxon>
        <taxon>Pleosporales</taxon>
        <taxon>Massarineae</taxon>
        <taxon>Trematosphaeriaceae</taxon>
        <taxon>Trematosphaeria</taxon>
    </lineage>
</organism>
<dbReference type="InterPro" id="IPR000387">
    <property type="entry name" value="Tyr_Pase_dom"/>
</dbReference>
<dbReference type="EMBL" id="ML987195">
    <property type="protein sequence ID" value="KAF2249413.1"/>
    <property type="molecule type" value="Genomic_DNA"/>
</dbReference>
<dbReference type="CDD" id="cd14498">
    <property type="entry name" value="DSP"/>
    <property type="match status" value="1"/>
</dbReference>
<gene>
    <name evidence="8" type="ORF">BU26DRAFT_484822</name>
</gene>
<keyword evidence="4" id="KW-0904">Protein phosphatase</keyword>
<dbReference type="PROSITE" id="PS50054">
    <property type="entry name" value="TYR_PHOSPHATASE_DUAL"/>
    <property type="match status" value="1"/>
</dbReference>
<dbReference type="InterPro" id="IPR000340">
    <property type="entry name" value="Dual-sp_phosphatase_cat-dom"/>
</dbReference>
<dbReference type="SUPFAM" id="SSF52799">
    <property type="entry name" value="(Phosphotyrosine protein) phosphatases II"/>
    <property type="match status" value="1"/>
</dbReference>
<dbReference type="SMART" id="SM00195">
    <property type="entry name" value="DSPc"/>
    <property type="match status" value="1"/>
</dbReference>
<dbReference type="PROSITE" id="PS50056">
    <property type="entry name" value="TYR_PHOSPHATASE_2"/>
    <property type="match status" value="1"/>
</dbReference>
<evidence type="ECO:0000256" key="4">
    <source>
        <dbReference type="ARBA" id="ARBA00022912"/>
    </source>
</evidence>
<comment type="similarity">
    <text evidence="1">Belongs to the protein-tyrosine phosphatase family. Non-receptor class dual specificity subfamily.</text>
</comment>
<dbReference type="EC" id="3.1.3.48" evidence="2"/>
<name>A0A6A6IIM7_9PLEO</name>
<dbReference type="OrthoDB" id="10252009at2759"/>
<feature type="domain" description="Tyrosine-protein phosphatase" evidence="6">
    <location>
        <begin position="2"/>
        <end position="193"/>
    </location>
</feature>
<accession>A0A6A6IIM7</accession>
<evidence type="ECO:0000259" key="6">
    <source>
        <dbReference type="PROSITE" id="PS50054"/>
    </source>
</evidence>
<keyword evidence="9" id="KW-1185">Reference proteome</keyword>
<protein>
    <recommendedName>
        <fullName evidence="2">protein-tyrosine-phosphatase</fullName>
        <ecNumber evidence="2">3.1.3.48</ecNumber>
    </recommendedName>
</protein>
<dbReference type="AlphaFoldDB" id="A0A6A6IIM7"/>